<dbReference type="Pfam" id="PF07510">
    <property type="entry name" value="GmrSD_C"/>
    <property type="match status" value="1"/>
</dbReference>
<evidence type="ECO:0000259" key="3">
    <source>
        <dbReference type="Pfam" id="PF18899"/>
    </source>
</evidence>
<evidence type="ECO:0000313" key="4">
    <source>
        <dbReference type="EMBL" id="NYI67020.1"/>
    </source>
</evidence>
<feature type="domain" description="GmrSD restriction endonucleases C-terminal" evidence="2">
    <location>
        <begin position="426"/>
        <end position="560"/>
    </location>
</feature>
<sequence length="706" mass="81109">MLIEGDEVKAVDSNLLTLLKASNQFIVPIYQRVYSWQESECEQLWADILRAGTNHEIGAHFTGSIVYVAKRKGTNTSAEPDLIIDGQQRVTTVVLILAALVARLKTMPEESREPQDGFSPKKIRNRYLLNDDEEAERQFKLILSQNDKDALISLINGVVPSSDVNTRVASNYAYFQRKFENPNLDLSKVCMGLSKLVVVDVKLERGIDNPQLVFEAMNSTGKRLSQADLIRNYVLMDLPPKEQADLYSAYWRPMELEFAGADEHEFDRFVRHYLTIKTGEIPRLDDIYDGFKDHAAALMSRGESIESLVVDLRQFAKRYCAMALDKETDPRLQRAFKALDQIKADVVYPFLLEAYTDYELAILERDELLEIVEMVTSYVFRRAVCRIPTNSLNKTFAGFGAAVQKDMYIESVKAHFLGLTSYRSFPTDAEFRSALITTDLYNFRRRSYFLRRLENHGRKERVTIEDYTIEHILPQNEHLSQEWQEALGHEWQEVQRKYLHTLGNLTLTGYNSEYSDNSFVIKRDMEGGFKDSPLRLNKGLGQLETWNVAAIEKRAARLADDAVAIWQRPELPDGVISQFEQRHSDSVFSIEDHPNLLPPKRRDLFERFSAETQALDPGITRRFLRRYVAFKTENSVVDVVPQKARMLLSVNIPLEVLNDERGLAVDVSDKGHWGNGPTEVSLNEETDFKYVMGLVRQAFEFQMGEY</sequence>
<evidence type="ECO:0000313" key="5">
    <source>
        <dbReference type="Proteomes" id="UP000539111"/>
    </source>
</evidence>
<name>A0A7Z0ABF0_9MICO</name>
<dbReference type="AlphaFoldDB" id="A0A7Z0ABF0"/>
<dbReference type="PANTHER" id="PTHR35149">
    <property type="entry name" value="SLL5132 PROTEIN"/>
    <property type="match status" value="1"/>
</dbReference>
<accession>A0A7Z0ABF0</accession>
<protein>
    <submittedName>
        <fullName evidence="4">Uncharacterized protein with ParB-like and HNH nuclease domain/predicted transport protein</fullName>
    </submittedName>
</protein>
<gene>
    <name evidence="4" type="ORF">BJY26_001326</name>
</gene>
<feature type="domain" description="GmrSD restriction endonucleases N-terminal" evidence="1">
    <location>
        <begin position="17"/>
        <end position="234"/>
    </location>
</feature>
<evidence type="ECO:0000259" key="1">
    <source>
        <dbReference type="Pfam" id="PF03235"/>
    </source>
</evidence>
<dbReference type="Pfam" id="PF03235">
    <property type="entry name" value="GmrSD_N"/>
    <property type="match status" value="1"/>
</dbReference>
<feature type="domain" description="DUF5655" evidence="3">
    <location>
        <begin position="600"/>
        <end position="702"/>
    </location>
</feature>
<dbReference type="EMBL" id="JACBZP010000001">
    <property type="protein sequence ID" value="NYI67020.1"/>
    <property type="molecule type" value="Genomic_DNA"/>
</dbReference>
<reference evidence="4 5" key="1">
    <citation type="submission" date="2020-07" db="EMBL/GenBank/DDBJ databases">
        <title>Sequencing the genomes of 1000 actinobacteria strains.</title>
        <authorList>
            <person name="Klenk H.-P."/>
        </authorList>
    </citation>
    <scope>NUCLEOTIDE SEQUENCE [LARGE SCALE GENOMIC DNA]</scope>
    <source>
        <strain evidence="4 5">DSM 26341</strain>
    </source>
</reference>
<dbReference type="Proteomes" id="UP000539111">
    <property type="component" value="Unassembled WGS sequence"/>
</dbReference>
<dbReference type="InterPro" id="IPR043714">
    <property type="entry name" value="DUF5655"/>
</dbReference>
<dbReference type="InterPro" id="IPR004919">
    <property type="entry name" value="GmrSD_N"/>
</dbReference>
<comment type="caution">
    <text evidence="4">The sequence shown here is derived from an EMBL/GenBank/DDBJ whole genome shotgun (WGS) entry which is preliminary data.</text>
</comment>
<evidence type="ECO:0000259" key="2">
    <source>
        <dbReference type="Pfam" id="PF07510"/>
    </source>
</evidence>
<dbReference type="InterPro" id="IPR011089">
    <property type="entry name" value="GmrSD_C"/>
</dbReference>
<organism evidence="4 5">
    <name type="scientific">Spelaeicoccus albus</name>
    <dbReference type="NCBI Taxonomy" id="1280376"/>
    <lineage>
        <taxon>Bacteria</taxon>
        <taxon>Bacillati</taxon>
        <taxon>Actinomycetota</taxon>
        <taxon>Actinomycetes</taxon>
        <taxon>Micrococcales</taxon>
        <taxon>Brevibacteriaceae</taxon>
        <taxon>Spelaeicoccus</taxon>
    </lineage>
</organism>
<proteinExistence type="predicted"/>
<dbReference type="Pfam" id="PF18899">
    <property type="entry name" value="DUF5655"/>
    <property type="match status" value="1"/>
</dbReference>
<dbReference type="PANTHER" id="PTHR35149:SF2">
    <property type="entry name" value="DUF262 DOMAIN-CONTAINING PROTEIN"/>
    <property type="match status" value="1"/>
</dbReference>
<keyword evidence="5" id="KW-1185">Reference proteome</keyword>